<protein>
    <recommendedName>
        <fullName evidence="5">Secreted protein</fullName>
    </recommendedName>
</protein>
<dbReference type="AlphaFoldDB" id="A0AAD5JQG4"/>
<feature type="chain" id="PRO_5042068251" description="Secreted protein" evidence="2">
    <location>
        <begin position="16"/>
        <end position="74"/>
    </location>
</feature>
<dbReference type="EMBL" id="JAIXMP010000034">
    <property type="protein sequence ID" value="KAI9249699.1"/>
    <property type="molecule type" value="Genomic_DNA"/>
</dbReference>
<reference evidence="3" key="1">
    <citation type="journal article" date="2022" name="IScience">
        <title>Evolution of zygomycete secretomes and the origins of terrestrial fungal ecologies.</title>
        <authorList>
            <person name="Chang Y."/>
            <person name="Wang Y."/>
            <person name="Mondo S."/>
            <person name="Ahrendt S."/>
            <person name="Andreopoulos W."/>
            <person name="Barry K."/>
            <person name="Beard J."/>
            <person name="Benny G.L."/>
            <person name="Blankenship S."/>
            <person name="Bonito G."/>
            <person name="Cuomo C."/>
            <person name="Desiro A."/>
            <person name="Gervers K.A."/>
            <person name="Hundley H."/>
            <person name="Kuo A."/>
            <person name="LaButti K."/>
            <person name="Lang B.F."/>
            <person name="Lipzen A."/>
            <person name="O'Donnell K."/>
            <person name="Pangilinan J."/>
            <person name="Reynolds N."/>
            <person name="Sandor L."/>
            <person name="Smith M.E."/>
            <person name="Tsang A."/>
            <person name="Grigoriev I.V."/>
            <person name="Stajich J.E."/>
            <person name="Spatafora J.W."/>
        </authorList>
    </citation>
    <scope>NUCLEOTIDE SEQUENCE</scope>
    <source>
        <strain evidence="3">RSA 2281</strain>
    </source>
</reference>
<evidence type="ECO:0000313" key="3">
    <source>
        <dbReference type="EMBL" id="KAI9249699.1"/>
    </source>
</evidence>
<reference evidence="3" key="2">
    <citation type="submission" date="2023-02" db="EMBL/GenBank/DDBJ databases">
        <authorList>
            <consortium name="DOE Joint Genome Institute"/>
            <person name="Mondo S.J."/>
            <person name="Chang Y."/>
            <person name="Wang Y."/>
            <person name="Ahrendt S."/>
            <person name="Andreopoulos W."/>
            <person name="Barry K."/>
            <person name="Beard J."/>
            <person name="Benny G.L."/>
            <person name="Blankenship S."/>
            <person name="Bonito G."/>
            <person name="Cuomo C."/>
            <person name="Desiro A."/>
            <person name="Gervers K.A."/>
            <person name="Hundley H."/>
            <person name="Kuo A."/>
            <person name="LaButti K."/>
            <person name="Lang B.F."/>
            <person name="Lipzen A."/>
            <person name="O'Donnell K."/>
            <person name="Pangilinan J."/>
            <person name="Reynolds N."/>
            <person name="Sandor L."/>
            <person name="Smith M.W."/>
            <person name="Tsang A."/>
            <person name="Grigoriev I.V."/>
            <person name="Stajich J.E."/>
            <person name="Spatafora J.W."/>
        </authorList>
    </citation>
    <scope>NUCLEOTIDE SEQUENCE</scope>
    <source>
        <strain evidence="3">RSA 2281</strain>
    </source>
</reference>
<keyword evidence="2" id="KW-0732">Signal</keyword>
<evidence type="ECO:0000313" key="4">
    <source>
        <dbReference type="Proteomes" id="UP001209540"/>
    </source>
</evidence>
<sequence>MMTLIFLYLFLSMQAAPKVIHAVLTVLAPTILQISTMRNLISEQLLLFVFAHAVVKKVIYVILIDLAPLSSPSQ</sequence>
<feature type="transmembrane region" description="Helical" evidence="1">
    <location>
        <begin position="46"/>
        <end position="67"/>
    </location>
</feature>
<keyword evidence="1" id="KW-1133">Transmembrane helix</keyword>
<gene>
    <name evidence="3" type="ORF">BDA99DRAFT_215816</name>
</gene>
<keyword evidence="4" id="KW-1185">Reference proteome</keyword>
<keyword evidence="1" id="KW-0472">Membrane</keyword>
<accession>A0AAD5JQG4</accession>
<feature type="signal peptide" evidence="2">
    <location>
        <begin position="1"/>
        <end position="15"/>
    </location>
</feature>
<comment type="caution">
    <text evidence="3">The sequence shown here is derived from an EMBL/GenBank/DDBJ whole genome shotgun (WGS) entry which is preliminary data.</text>
</comment>
<organism evidence="3 4">
    <name type="scientific">Phascolomyces articulosus</name>
    <dbReference type="NCBI Taxonomy" id="60185"/>
    <lineage>
        <taxon>Eukaryota</taxon>
        <taxon>Fungi</taxon>
        <taxon>Fungi incertae sedis</taxon>
        <taxon>Mucoromycota</taxon>
        <taxon>Mucoromycotina</taxon>
        <taxon>Mucoromycetes</taxon>
        <taxon>Mucorales</taxon>
        <taxon>Lichtheimiaceae</taxon>
        <taxon>Phascolomyces</taxon>
    </lineage>
</organism>
<dbReference type="Proteomes" id="UP001209540">
    <property type="component" value="Unassembled WGS sequence"/>
</dbReference>
<proteinExistence type="predicted"/>
<evidence type="ECO:0008006" key="5">
    <source>
        <dbReference type="Google" id="ProtNLM"/>
    </source>
</evidence>
<evidence type="ECO:0000256" key="1">
    <source>
        <dbReference type="SAM" id="Phobius"/>
    </source>
</evidence>
<evidence type="ECO:0000256" key="2">
    <source>
        <dbReference type="SAM" id="SignalP"/>
    </source>
</evidence>
<keyword evidence="1" id="KW-0812">Transmembrane</keyword>
<name>A0AAD5JQG4_9FUNG</name>